<dbReference type="STRING" id="121616.GA0070216_11380"/>
<accession>A0A1C5A3N9</accession>
<feature type="region of interest" description="Disordered" evidence="1">
    <location>
        <begin position="55"/>
        <end position="80"/>
    </location>
</feature>
<dbReference type="RefSeq" id="WP_218108265.1">
    <property type="nucleotide sequence ID" value="NZ_FMCU01000013.1"/>
</dbReference>
<dbReference type="EMBL" id="FMCU01000013">
    <property type="protein sequence ID" value="SCF39843.1"/>
    <property type="molecule type" value="Genomic_DNA"/>
</dbReference>
<protein>
    <recommendedName>
        <fullName evidence="4">Aldo/keto reductase family protein</fullName>
    </recommendedName>
</protein>
<dbReference type="Proteomes" id="UP000198797">
    <property type="component" value="Unassembled WGS sequence"/>
</dbReference>
<reference evidence="3" key="1">
    <citation type="submission" date="2016-06" db="EMBL/GenBank/DDBJ databases">
        <authorList>
            <person name="Varghese N."/>
            <person name="Submissions Spin"/>
        </authorList>
    </citation>
    <scope>NUCLEOTIDE SEQUENCE [LARGE SCALE GENOMIC DNA]</scope>
    <source>
        <strain evidence="3">DSM 44100</strain>
    </source>
</reference>
<evidence type="ECO:0000256" key="1">
    <source>
        <dbReference type="SAM" id="MobiDB-lite"/>
    </source>
</evidence>
<evidence type="ECO:0000313" key="2">
    <source>
        <dbReference type="EMBL" id="SCF39843.1"/>
    </source>
</evidence>
<evidence type="ECO:0008006" key="4">
    <source>
        <dbReference type="Google" id="ProtNLM"/>
    </source>
</evidence>
<sequence length="80" mass="8001">MKIATKVRYDPLVAHRWPESAEGLSAGAVAAGVAGSLSRRGVDAADLLWAHGEDRTGAGAAGVGGRTDSSLADAHDSTTG</sequence>
<evidence type="ECO:0000313" key="3">
    <source>
        <dbReference type="Proteomes" id="UP000198797"/>
    </source>
</evidence>
<organism evidence="2 3">
    <name type="scientific">Micromonospora matsumotoense</name>
    <dbReference type="NCBI Taxonomy" id="121616"/>
    <lineage>
        <taxon>Bacteria</taxon>
        <taxon>Bacillati</taxon>
        <taxon>Actinomycetota</taxon>
        <taxon>Actinomycetes</taxon>
        <taxon>Micromonosporales</taxon>
        <taxon>Micromonosporaceae</taxon>
        <taxon>Micromonospora</taxon>
    </lineage>
</organism>
<proteinExistence type="predicted"/>
<keyword evidence="3" id="KW-1185">Reference proteome</keyword>
<dbReference type="AlphaFoldDB" id="A0A1C5A3N9"/>
<name>A0A1C5A3N9_9ACTN</name>
<gene>
    <name evidence="2" type="ORF">GA0070216_11380</name>
</gene>